<dbReference type="AlphaFoldDB" id="A0A3L6PKJ8"/>
<dbReference type="EMBL" id="PQIB02000017">
    <property type="protein sequence ID" value="RLM58158.1"/>
    <property type="molecule type" value="Genomic_DNA"/>
</dbReference>
<keyword evidence="2" id="KW-1185">Reference proteome</keyword>
<dbReference type="OrthoDB" id="10386112at2759"/>
<comment type="caution">
    <text evidence="1">The sequence shown here is derived from an EMBL/GenBank/DDBJ whole genome shotgun (WGS) entry which is preliminary data.</text>
</comment>
<gene>
    <name evidence="1" type="ORF">C2845_PM18G05900</name>
</gene>
<evidence type="ECO:0000313" key="1">
    <source>
        <dbReference type="EMBL" id="RLM58158.1"/>
    </source>
</evidence>
<proteinExistence type="predicted"/>
<dbReference type="PANTHER" id="PTHR32133:SF379">
    <property type="entry name" value="F-BOX DOMAIN-CONTAINING PROTEIN"/>
    <property type="match status" value="1"/>
</dbReference>
<dbReference type="PANTHER" id="PTHR32133">
    <property type="entry name" value="OS07G0120400 PROTEIN"/>
    <property type="match status" value="1"/>
</dbReference>
<organism evidence="1 2">
    <name type="scientific">Panicum miliaceum</name>
    <name type="common">Proso millet</name>
    <name type="synonym">Broomcorn millet</name>
    <dbReference type="NCBI Taxonomy" id="4540"/>
    <lineage>
        <taxon>Eukaryota</taxon>
        <taxon>Viridiplantae</taxon>
        <taxon>Streptophyta</taxon>
        <taxon>Embryophyta</taxon>
        <taxon>Tracheophyta</taxon>
        <taxon>Spermatophyta</taxon>
        <taxon>Magnoliopsida</taxon>
        <taxon>Liliopsida</taxon>
        <taxon>Poales</taxon>
        <taxon>Poaceae</taxon>
        <taxon>PACMAD clade</taxon>
        <taxon>Panicoideae</taxon>
        <taxon>Panicodae</taxon>
        <taxon>Paniceae</taxon>
        <taxon>Panicinae</taxon>
        <taxon>Panicum</taxon>
        <taxon>Panicum sect. Panicum</taxon>
    </lineage>
</organism>
<evidence type="ECO:0000313" key="2">
    <source>
        <dbReference type="Proteomes" id="UP000275267"/>
    </source>
</evidence>
<reference evidence="2" key="1">
    <citation type="journal article" date="2019" name="Nat. Commun.">
        <title>The genome of broomcorn millet.</title>
        <authorList>
            <person name="Zou C."/>
            <person name="Miki D."/>
            <person name="Li D."/>
            <person name="Tang Q."/>
            <person name="Xiao L."/>
            <person name="Rajput S."/>
            <person name="Deng P."/>
            <person name="Jia W."/>
            <person name="Huang R."/>
            <person name="Zhang M."/>
            <person name="Sun Y."/>
            <person name="Hu J."/>
            <person name="Fu X."/>
            <person name="Schnable P.S."/>
            <person name="Li F."/>
            <person name="Zhang H."/>
            <person name="Feng B."/>
            <person name="Zhu X."/>
            <person name="Liu R."/>
            <person name="Schnable J.C."/>
            <person name="Zhu J.-K."/>
            <person name="Zhang H."/>
        </authorList>
    </citation>
    <scope>NUCLEOTIDE SEQUENCE [LARGE SCALE GENOMIC DNA]</scope>
</reference>
<name>A0A3L6PKJ8_PANMI</name>
<sequence length="161" mass="18290">MLSFFYCRRVLMRFEPTASFRPRLRPPYVDWRAVDARHGRVLVSQLSVVPREESFGVWCPVTGEVRVLPMPRFQYAHWNAAVLCAAAGYDHLDCGCGPFLVVFVGTDEAEELTSVYVYSSEDSAWSELTSVQHIGGIGINERPVFLWGMRCTLHLNCLQES</sequence>
<dbReference type="Proteomes" id="UP000275267">
    <property type="component" value="Unassembled WGS sequence"/>
</dbReference>
<protein>
    <submittedName>
        <fullName evidence="1">Uncharacterized protein</fullName>
    </submittedName>
</protein>
<accession>A0A3L6PKJ8</accession>